<proteinExistence type="predicted"/>
<dbReference type="Proteomes" id="UP000664369">
    <property type="component" value="Unassembled WGS sequence"/>
</dbReference>
<accession>A0ABS3QJC3</accession>
<organism evidence="1 2">
    <name type="scientific">Hymenobacter negativus</name>
    <dbReference type="NCBI Taxonomy" id="2795026"/>
    <lineage>
        <taxon>Bacteria</taxon>
        <taxon>Pseudomonadati</taxon>
        <taxon>Bacteroidota</taxon>
        <taxon>Cytophagia</taxon>
        <taxon>Cytophagales</taxon>
        <taxon>Hymenobacteraceae</taxon>
        <taxon>Hymenobacter</taxon>
    </lineage>
</organism>
<comment type="caution">
    <text evidence="1">The sequence shown here is derived from an EMBL/GenBank/DDBJ whole genome shotgun (WGS) entry which is preliminary data.</text>
</comment>
<gene>
    <name evidence="1" type="ORF">J4E00_19905</name>
</gene>
<dbReference type="RefSeq" id="WP_208177035.1">
    <property type="nucleotide sequence ID" value="NZ_JAGETZ010000011.1"/>
</dbReference>
<name>A0ABS3QJC3_9BACT</name>
<dbReference type="EMBL" id="JAGETZ010000011">
    <property type="protein sequence ID" value="MBO2011339.1"/>
    <property type="molecule type" value="Genomic_DNA"/>
</dbReference>
<evidence type="ECO:0000313" key="2">
    <source>
        <dbReference type="Proteomes" id="UP000664369"/>
    </source>
</evidence>
<evidence type="ECO:0000313" key="1">
    <source>
        <dbReference type="EMBL" id="MBO2011339.1"/>
    </source>
</evidence>
<sequence>MTLAYTLDQMIALQSGGGYFDLHNNYELVSALRDGARGYLHFAKRTAAWMKKADPSHLAVVFEHVTHFQVSEGMPLPTSIQEIGFKEPDDFDNDSWMLELGLGPVHMLFRLDDDHFIRIGADASFLLTSWPTT</sequence>
<protein>
    <submittedName>
        <fullName evidence="1">Uncharacterized protein</fullName>
    </submittedName>
</protein>
<reference evidence="1 2" key="1">
    <citation type="submission" date="2021-03" db="EMBL/GenBank/DDBJ databases">
        <authorList>
            <person name="Kim M.K."/>
        </authorList>
    </citation>
    <scope>NUCLEOTIDE SEQUENCE [LARGE SCALE GENOMIC DNA]</scope>
    <source>
        <strain evidence="1 2">BT442</strain>
    </source>
</reference>
<keyword evidence="2" id="KW-1185">Reference proteome</keyword>